<organism evidence="3 4">
    <name type="scientific">Paracidovorax anthurii</name>
    <dbReference type="NCBI Taxonomy" id="78229"/>
    <lineage>
        <taxon>Bacteria</taxon>
        <taxon>Pseudomonadati</taxon>
        <taxon>Pseudomonadota</taxon>
        <taxon>Betaproteobacteria</taxon>
        <taxon>Burkholderiales</taxon>
        <taxon>Comamonadaceae</taxon>
        <taxon>Paracidovorax</taxon>
    </lineage>
</organism>
<proteinExistence type="predicted"/>
<dbReference type="Pfam" id="PF01764">
    <property type="entry name" value="Lipase_3"/>
    <property type="match status" value="1"/>
</dbReference>
<evidence type="ECO:0000256" key="1">
    <source>
        <dbReference type="SAM" id="MobiDB-lite"/>
    </source>
</evidence>
<dbReference type="InterPro" id="IPR029058">
    <property type="entry name" value="AB_hydrolase_fold"/>
</dbReference>
<dbReference type="Gene3D" id="3.40.50.1820">
    <property type="entry name" value="alpha/beta hydrolase"/>
    <property type="match status" value="1"/>
</dbReference>
<dbReference type="EMBL" id="QLTA01000028">
    <property type="protein sequence ID" value="RAR78881.1"/>
    <property type="molecule type" value="Genomic_DNA"/>
</dbReference>
<gene>
    <name evidence="3" type="ORF">AX018_102824</name>
</gene>
<dbReference type="SUPFAM" id="SSF53474">
    <property type="entry name" value="alpha/beta-Hydrolases"/>
    <property type="match status" value="1"/>
</dbReference>
<feature type="region of interest" description="Disordered" evidence="1">
    <location>
        <begin position="1"/>
        <end position="29"/>
    </location>
</feature>
<dbReference type="InterPro" id="IPR002921">
    <property type="entry name" value="Fungal_lipase-type"/>
</dbReference>
<dbReference type="Proteomes" id="UP000248856">
    <property type="component" value="Unassembled WGS sequence"/>
</dbReference>
<accession>A0A328YXY6</accession>
<evidence type="ECO:0000259" key="2">
    <source>
        <dbReference type="Pfam" id="PF01764"/>
    </source>
</evidence>
<dbReference type="RefSeq" id="WP_111878189.1">
    <property type="nucleotide sequence ID" value="NZ_QLTA01000028.1"/>
</dbReference>
<protein>
    <submittedName>
        <fullName evidence="3">Lipase (Class 3)</fullName>
    </submittedName>
</protein>
<sequence>MAPSPLASTQPSARIGPSGPLASPAREAPAAGPRSALLVPGVPLPARAGGGAASALRLGAGRARAPVPVVRAGARGLPPIDPARVDLGRALVHVDLPARPAGAARLQRGAPAPQSLDRMRREVLECMRACAGHAYTVDPREIPAVGGLAFDEAWSTPSLRCWRGGHPEATALVLAFSGTRMDDRKDLLCDLSSQWSLPHANPLGQDLPSLGTVGMGWQERWRSEARTLRADGFLLAALLSAQAAEARDAGRLLSVSVVGHSLGAVVATLAGADIASFLRRHGAAGQVSAYAFNPPRLGPAGIGDRYREALESGEAPEMRFALRQLARQGDPIQSMPFNMHHPGWAARAGTTTTDRAPPADADAERGAHLATYTDRLSSPWNPAENHELPPWESSILGDISERELRSLFTGSPARKNEGRNAFTSLSMLNGLLSK</sequence>
<evidence type="ECO:0000313" key="4">
    <source>
        <dbReference type="Proteomes" id="UP000248856"/>
    </source>
</evidence>
<dbReference type="NCBIfam" id="NF041407">
    <property type="entry name" value="XopAP"/>
    <property type="match status" value="1"/>
</dbReference>
<feature type="domain" description="Fungal lipase-type" evidence="2">
    <location>
        <begin position="173"/>
        <end position="312"/>
    </location>
</feature>
<keyword evidence="4" id="KW-1185">Reference proteome</keyword>
<comment type="caution">
    <text evidence="3">The sequence shown here is derived from an EMBL/GenBank/DDBJ whole genome shotgun (WGS) entry which is preliminary data.</text>
</comment>
<name>A0A328YXY6_9BURK</name>
<dbReference type="OrthoDB" id="5522031at2"/>
<evidence type="ECO:0000313" key="3">
    <source>
        <dbReference type="EMBL" id="RAR78881.1"/>
    </source>
</evidence>
<dbReference type="AlphaFoldDB" id="A0A328YXY6"/>
<dbReference type="GO" id="GO:0006629">
    <property type="term" value="P:lipid metabolic process"/>
    <property type="evidence" value="ECO:0007669"/>
    <property type="project" value="InterPro"/>
</dbReference>
<reference evidence="3 4" key="1">
    <citation type="submission" date="2018-06" db="EMBL/GenBank/DDBJ databases">
        <title>Genomic Encyclopedia of Archaeal and Bacterial Type Strains, Phase II (KMG-II): from individual species to whole genera.</title>
        <authorList>
            <person name="Goeker M."/>
        </authorList>
    </citation>
    <scope>NUCLEOTIDE SEQUENCE [LARGE SCALE GENOMIC DNA]</scope>
    <source>
        <strain evidence="3 4">CFPB 3232</strain>
    </source>
</reference>
<feature type="compositionally biased region" description="Polar residues" evidence="1">
    <location>
        <begin position="1"/>
        <end position="12"/>
    </location>
</feature>